<dbReference type="Proteomes" id="UP000828390">
    <property type="component" value="Unassembled WGS sequence"/>
</dbReference>
<organism evidence="1 2">
    <name type="scientific">Dreissena polymorpha</name>
    <name type="common">Zebra mussel</name>
    <name type="synonym">Mytilus polymorpha</name>
    <dbReference type="NCBI Taxonomy" id="45954"/>
    <lineage>
        <taxon>Eukaryota</taxon>
        <taxon>Metazoa</taxon>
        <taxon>Spiralia</taxon>
        <taxon>Lophotrochozoa</taxon>
        <taxon>Mollusca</taxon>
        <taxon>Bivalvia</taxon>
        <taxon>Autobranchia</taxon>
        <taxon>Heteroconchia</taxon>
        <taxon>Euheterodonta</taxon>
        <taxon>Imparidentia</taxon>
        <taxon>Neoheterodontei</taxon>
        <taxon>Myida</taxon>
        <taxon>Dreissenoidea</taxon>
        <taxon>Dreissenidae</taxon>
        <taxon>Dreissena</taxon>
    </lineage>
</organism>
<proteinExistence type="predicted"/>
<dbReference type="EMBL" id="JAIWYP010000002">
    <property type="protein sequence ID" value="KAH3875892.1"/>
    <property type="molecule type" value="Genomic_DNA"/>
</dbReference>
<keyword evidence="2" id="KW-1185">Reference proteome</keyword>
<dbReference type="AlphaFoldDB" id="A0A9D4MIE8"/>
<comment type="caution">
    <text evidence="1">The sequence shown here is derived from an EMBL/GenBank/DDBJ whole genome shotgun (WGS) entry which is preliminary data.</text>
</comment>
<sequence>MPQNDNSVSTNSSERQKSQLQLLCLTIDSIYRRLSPGFLNDGCTRQCLVCSR</sequence>
<gene>
    <name evidence="1" type="ORF">DPMN_039174</name>
</gene>
<reference evidence="1" key="1">
    <citation type="journal article" date="2019" name="bioRxiv">
        <title>The Genome of the Zebra Mussel, Dreissena polymorpha: A Resource for Invasive Species Research.</title>
        <authorList>
            <person name="McCartney M.A."/>
            <person name="Auch B."/>
            <person name="Kono T."/>
            <person name="Mallez S."/>
            <person name="Zhang Y."/>
            <person name="Obille A."/>
            <person name="Becker A."/>
            <person name="Abrahante J.E."/>
            <person name="Garbe J."/>
            <person name="Badalamenti J.P."/>
            <person name="Herman A."/>
            <person name="Mangelson H."/>
            <person name="Liachko I."/>
            <person name="Sullivan S."/>
            <person name="Sone E.D."/>
            <person name="Koren S."/>
            <person name="Silverstein K.A.T."/>
            <person name="Beckman K.B."/>
            <person name="Gohl D.M."/>
        </authorList>
    </citation>
    <scope>NUCLEOTIDE SEQUENCE</scope>
    <source>
        <strain evidence="1">Duluth1</strain>
        <tissue evidence="1">Whole animal</tissue>
    </source>
</reference>
<accession>A0A9D4MIE8</accession>
<evidence type="ECO:0000313" key="1">
    <source>
        <dbReference type="EMBL" id="KAH3875892.1"/>
    </source>
</evidence>
<protein>
    <submittedName>
        <fullName evidence="1">Uncharacterized protein</fullName>
    </submittedName>
</protein>
<reference evidence="1" key="2">
    <citation type="submission" date="2020-11" db="EMBL/GenBank/DDBJ databases">
        <authorList>
            <person name="McCartney M.A."/>
            <person name="Auch B."/>
            <person name="Kono T."/>
            <person name="Mallez S."/>
            <person name="Becker A."/>
            <person name="Gohl D.M."/>
            <person name="Silverstein K.A.T."/>
            <person name="Koren S."/>
            <person name="Bechman K.B."/>
            <person name="Herman A."/>
            <person name="Abrahante J.E."/>
            <person name="Garbe J."/>
        </authorList>
    </citation>
    <scope>NUCLEOTIDE SEQUENCE</scope>
    <source>
        <strain evidence="1">Duluth1</strain>
        <tissue evidence="1">Whole animal</tissue>
    </source>
</reference>
<name>A0A9D4MIE8_DREPO</name>
<evidence type="ECO:0000313" key="2">
    <source>
        <dbReference type="Proteomes" id="UP000828390"/>
    </source>
</evidence>